<dbReference type="EMBL" id="JAWDGP010002587">
    <property type="protein sequence ID" value="KAK3781825.1"/>
    <property type="molecule type" value="Genomic_DNA"/>
</dbReference>
<keyword evidence="3" id="KW-1185">Reference proteome</keyword>
<comment type="caution">
    <text evidence="2">The sequence shown here is derived from an EMBL/GenBank/DDBJ whole genome shotgun (WGS) entry which is preliminary data.</text>
</comment>
<protein>
    <recommendedName>
        <fullName evidence="4">Secreted protein</fullName>
    </recommendedName>
</protein>
<proteinExistence type="predicted"/>
<evidence type="ECO:0008006" key="4">
    <source>
        <dbReference type="Google" id="ProtNLM"/>
    </source>
</evidence>
<reference evidence="2" key="1">
    <citation type="journal article" date="2023" name="G3 (Bethesda)">
        <title>A reference genome for the long-term kleptoplast-retaining sea slug Elysia crispata morphotype clarki.</title>
        <authorList>
            <person name="Eastman K.E."/>
            <person name="Pendleton A.L."/>
            <person name="Shaikh M.A."/>
            <person name="Suttiyut T."/>
            <person name="Ogas R."/>
            <person name="Tomko P."/>
            <person name="Gavelis G."/>
            <person name="Widhalm J.R."/>
            <person name="Wisecaver J.H."/>
        </authorList>
    </citation>
    <scope>NUCLEOTIDE SEQUENCE</scope>
    <source>
        <strain evidence="2">ECLA1</strain>
    </source>
</reference>
<name>A0AAE1A688_9GAST</name>
<dbReference type="Proteomes" id="UP001283361">
    <property type="component" value="Unassembled WGS sequence"/>
</dbReference>
<evidence type="ECO:0000313" key="2">
    <source>
        <dbReference type="EMBL" id="KAK3781825.1"/>
    </source>
</evidence>
<accession>A0AAE1A688</accession>
<organism evidence="2 3">
    <name type="scientific">Elysia crispata</name>
    <name type="common">lettuce slug</name>
    <dbReference type="NCBI Taxonomy" id="231223"/>
    <lineage>
        <taxon>Eukaryota</taxon>
        <taxon>Metazoa</taxon>
        <taxon>Spiralia</taxon>
        <taxon>Lophotrochozoa</taxon>
        <taxon>Mollusca</taxon>
        <taxon>Gastropoda</taxon>
        <taxon>Heterobranchia</taxon>
        <taxon>Euthyneura</taxon>
        <taxon>Panpulmonata</taxon>
        <taxon>Sacoglossa</taxon>
        <taxon>Placobranchoidea</taxon>
        <taxon>Plakobranchidae</taxon>
        <taxon>Elysia</taxon>
    </lineage>
</organism>
<sequence length="91" mass="9797">MGGFLSVAFLVVESYLHTEAVQITGSLHLRLGQENWGSSSPPCTRRTGDHPLLPALGELGINLSSPNCSSALTLIPSETLHSIILVHWRHA</sequence>
<feature type="signal peptide" evidence="1">
    <location>
        <begin position="1"/>
        <end position="20"/>
    </location>
</feature>
<evidence type="ECO:0000256" key="1">
    <source>
        <dbReference type="SAM" id="SignalP"/>
    </source>
</evidence>
<keyword evidence="1" id="KW-0732">Signal</keyword>
<gene>
    <name evidence="2" type="ORF">RRG08_016947</name>
</gene>
<feature type="chain" id="PRO_5042164376" description="Secreted protein" evidence="1">
    <location>
        <begin position="21"/>
        <end position="91"/>
    </location>
</feature>
<dbReference type="AlphaFoldDB" id="A0AAE1A688"/>
<evidence type="ECO:0000313" key="3">
    <source>
        <dbReference type="Proteomes" id="UP001283361"/>
    </source>
</evidence>